<keyword evidence="4" id="KW-0479">Metal-binding</keyword>
<evidence type="ECO:0000256" key="2">
    <source>
        <dbReference type="ARBA" id="ARBA00004123"/>
    </source>
</evidence>
<dbReference type="FunFam" id="3.30.160.60:FF:000151">
    <property type="entry name" value="Zinc finger and SCAN domain-containing 21"/>
    <property type="match status" value="1"/>
</dbReference>
<feature type="region of interest" description="Disordered" evidence="13">
    <location>
        <begin position="1"/>
        <end position="34"/>
    </location>
</feature>
<comment type="subcellular location">
    <subcellularLocation>
        <location evidence="2">Nucleus</location>
    </subcellularLocation>
</comment>
<feature type="domain" description="C2H2-type" evidence="14">
    <location>
        <begin position="30"/>
        <end position="57"/>
    </location>
</feature>
<evidence type="ECO:0000256" key="4">
    <source>
        <dbReference type="ARBA" id="ARBA00022723"/>
    </source>
</evidence>
<name>A0A7L3W8Z7_9GRUI</name>
<dbReference type="GO" id="GO:0003677">
    <property type="term" value="F:DNA binding"/>
    <property type="evidence" value="ECO:0007669"/>
    <property type="project" value="UniProtKB-KW"/>
</dbReference>
<keyword evidence="9" id="KW-0238">DNA-binding</keyword>
<dbReference type="EMBL" id="VZUJ01044941">
    <property type="protein sequence ID" value="NXV72199.1"/>
    <property type="molecule type" value="Genomic_DNA"/>
</dbReference>
<keyword evidence="11" id="KW-0539">Nucleus</keyword>
<accession>A0A7L3W8Z7</accession>
<dbReference type="GO" id="GO:0005634">
    <property type="term" value="C:nucleus"/>
    <property type="evidence" value="ECO:0007669"/>
    <property type="project" value="UniProtKB-SubCell"/>
</dbReference>
<keyword evidence="7" id="KW-0862">Zinc</keyword>
<evidence type="ECO:0000256" key="10">
    <source>
        <dbReference type="ARBA" id="ARBA00023163"/>
    </source>
</evidence>
<keyword evidence="8" id="KW-0805">Transcription regulation</keyword>
<comment type="similarity">
    <text evidence="3">Belongs to the krueppel C2H2-type zinc-finger protein family.</text>
</comment>
<evidence type="ECO:0000256" key="6">
    <source>
        <dbReference type="ARBA" id="ARBA00022771"/>
    </source>
</evidence>
<dbReference type="InterPro" id="IPR036236">
    <property type="entry name" value="Znf_C2H2_sf"/>
</dbReference>
<sequence length="82" mass="9522">LAHSRSPGVSWVHPHQHPRKTPRRLKKTPPTCPECNKSFSQKSDLLRHMRSHTGERPFICPDCGRGFSRKCNLQRHQYVHTG</sequence>
<dbReference type="SUPFAM" id="SSF57667">
    <property type="entry name" value="beta-beta-alpha zinc fingers"/>
    <property type="match status" value="1"/>
</dbReference>
<dbReference type="PANTHER" id="PTHR16515:SF49">
    <property type="entry name" value="GASTRULA ZINC FINGER PROTEIN XLCGF49.1-LIKE-RELATED"/>
    <property type="match status" value="1"/>
</dbReference>
<evidence type="ECO:0000313" key="16">
    <source>
        <dbReference type="Proteomes" id="UP000518911"/>
    </source>
</evidence>
<feature type="compositionally biased region" description="Basic residues" evidence="13">
    <location>
        <begin position="14"/>
        <end position="27"/>
    </location>
</feature>
<evidence type="ECO:0000256" key="12">
    <source>
        <dbReference type="PROSITE-ProRule" id="PRU00042"/>
    </source>
</evidence>
<evidence type="ECO:0000256" key="7">
    <source>
        <dbReference type="ARBA" id="ARBA00022833"/>
    </source>
</evidence>
<dbReference type="Proteomes" id="UP000518911">
    <property type="component" value="Unassembled WGS sequence"/>
</dbReference>
<dbReference type="Gene3D" id="3.30.160.60">
    <property type="entry name" value="Classic Zinc Finger"/>
    <property type="match status" value="2"/>
</dbReference>
<evidence type="ECO:0000256" key="8">
    <source>
        <dbReference type="ARBA" id="ARBA00023015"/>
    </source>
</evidence>
<keyword evidence="6 12" id="KW-0863">Zinc-finger</keyword>
<proteinExistence type="inferred from homology"/>
<evidence type="ECO:0000256" key="9">
    <source>
        <dbReference type="ARBA" id="ARBA00023125"/>
    </source>
</evidence>
<keyword evidence="5" id="KW-0677">Repeat</keyword>
<feature type="non-terminal residue" evidence="15">
    <location>
        <position position="82"/>
    </location>
</feature>
<evidence type="ECO:0000256" key="1">
    <source>
        <dbReference type="ARBA" id="ARBA00003767"/>
    </source>
</evidence>
<feature type="non-terminal residue" evidence="15">
    <location>
        <position position="1"/>
    </location>
</feature>
<dbReference type="PROSITE" id="PS00028">
    <property type="entry name" value="ZINC_FINGER_C2H2_1"/>
    <property type="match status" value="2"/>
</dbReference>
<evidence type="ECO:0000259" key="14">
    <source>
        <dbReference type="PROSITE" id="PS50157"/>
    </source>
</evidence>
<reference evidence="15 16" key="1">
    <citation type="submission" date="2019-09" db="EMBL/GenBank/DDBJ databases">
        <title>Bird 10,000 Genomes (B10K) Project - Family phase.</title>
        <authorList>
            <person name="Zhang G."/>
        </authorList>
    </citation>
    <scope>NUCLEOTIDE SEQUENCE [LARGE SCALE GENOMIC DNA]</scope>
    <source>
        <strain evidence="15">OUT-0055</strain>
        <tissue evidence="15">Blood</tissue>
    </source>
</reference>
<evidence type="ECO:0000256" key="11">
    <source>
        <dbReference type="ARBA" id="ARBA00023242"/>
    </source>
</evidence>
<dbReference type="Pfam" id="PF00096">
    <property type="entry name" value="zf-C2H2"/>
    <property type="match status" value="2"/>
</dbReference>
<dbReference type="FunFam" id="3.30.160.60:FF:002110">
    <property type="entry name" value="Zinc finger protein 1053"/>
    <property type="match status" value="1"/>
</dbReference>
<dbReference type="InterPro" id="IPR013087">
    <property type="entry name" value="Znf_C2H2_type"/>
</dbReference>
<protein>
    <submittedName>
        <fullName evidence="15">ZN169 protein</fullName>
    </submittedName>
</protein>
<dbReference type="AlphaFoldDB" id="A0A7L3W8Z7"/>
<organism evidence="15 16">
    <name type="scientific">Atlantisia rogersi</name>
    <name type="common">Inaccessible Island rail</name>
    <dbReference type="NCBI Taxonomy" id="2478892"/>
    <lineage>
        <taxon>Eukaryota</taxon>
        <taxon>Metazoa</taxon>
        <taxon>Chordata</taxon>
        <taxon>Craniata</taxon>
        <taxon>Vertebrata</taxon>
        <taxon>Euteleostomi</taxon>
        <taxon>Archelosauria</taxon>
        <taxon>Archosauria</taxon>
        <taxon>Dinosauria</taxon>
        <taxon>Saurischia</taxon>
        <taxon>Theropoda</taxon>
        <taxon>Coelurosauria</taxon>
        <taxon>Aves</taxon>
        <taxon>Neognathae</taxon>
        <taxon>Neoaves</taxon>
        <taxon>Gruiformes</taxon>
        <taxon>Rallidae</taxon>
        <taxon>Atlantisia</taxon>
    </lineage>
</organism>
<evidence type="ECO:0000256" key="13">
    <source>
        <dbReference type="SAM" id="MobiDB-lite"/>
    </source>
</evidence>
<dbReference type="GO" id="GO:0008270">
    <property type="term" value="F:zinc ion binding"/>
    <property type="evidence" value="ECO:0007669"/>
    <property type="project" value="UniProtKB-KW"/>
</dbReference>
<keyword evidence="16" id="KW-1185">Reference proteome</keyword>
<dbReference type="SMART" id="SM00355">
    <property type="entry name" value="ZnF_C2H2"/>
    <property type="match status" value="2"/>
</dbReference>
<evidence type="ECO:0000256" key="3">
    <source>
        <dbReference type="ARBA" id="ARBA00006991"/>
    </source>
</evidence>
<comment type="caution">
    <text evidence="15">The sequence shown here is derived from an EMBL/GenBank/DDBJ whole genome shotgun (WGS) entry which is preliminary data.</text>
</comment>
<dbReference type="PROSITE" id="PS50157">
    <property type="entry name" value="ZINC_FINGER_C2H2_2"/>
    <property type="match status" value="2"/>
</dbReference>
<feature type="domain" description="C2H2-type" evidence="14">
    <location>
        <begin position="58"/>
        <end position="82"/>
    </location>
</feature>
<evidence type="ECO:0000313" key="15">
    <source>
        <dbReference type="EMBL" id="NXV72199.1"/>
    </source>
</evidence>
<evidence type="ECO:0000256" key="5">
    <source>
        <dbReference type="ARBA" id="ARBA00022737"/>
    </source>
</evidence>
<dbReference type="PANTHER" id="PTHR16515">
    <property type="entry name" value="PR DOMAIN ZINC FINGER PROTEIN"/>
    <property type="match status" value="1"/>
</dbReference>
<keyword evidence="10" id="KW-0804">Transcription</keyword>
<dbReference type="GO" id="GO:0010468">
    <property type="term" value="P:regulation of gene expression"/>
    <property type="evidence" value="ECO:0007669"/>
    <property type="project" value="TreeGrafter"/>
</dbReference>
<dbReference type="OrthoDB" id="654211at2759"/>
<gene>
    <name evidence="15" type="primary">Znf169</name>
    <name evidence="15" type="ORF">ATLROG_R14395</name>
</gene>
<dbReference type="InterPro" id="IPR050331">
    <property type="entry name" value="Zinc_finger"/>
</dbReference>
<comment type="function">
    <text evidence="1">May be involved in transcriptional regulation.</text>
</comment>